<evidence type="ECO:0000313" key="1">
    <source>
        <dbReference type="EMBL" id="ORW68180.1"/>
    </source>
</evidence>
<accession>A0AAJ3NM58</accession>
<name>A0AAJ3NM58_9MYCO</name>
<keyword evidence="2" id="KW-1185">Reference proteome</keyword>
<dbReference type="Proteomes" id="UP000193387">
    <property type="component" value="Unassembled WGS sequence"/>
</dbReference>
<comment type="caution">
    <text evidence="1">The sequence shown here is derived from an EMBL/GenBank/DDBJ whole genome shotgun (WGS) entry which is preliminary data.</text>
</comment>
<dbReference type="RefSeq" id="WP_085257705.1">
    <property type="nucleotide sequence ID" value="NZ_AP022573.1"/>
</dbReference>
<dbReference type="EMBL" id="LQPR01000055">
    <property type="protein sequence ID" value="ORW68180.1"/>
    <property type="molecule type" value="Genomic_DNA"/>
</dbReference>
<gene>
    <name evidence="1" type="ORF">AWC23_21595</name>
</gene>
<protein>
    <submittedName>
        <fullName evidence="1">Uncharacterized protein</fullName>
    </submittedName>
</protein>
<reference evidence="1 2" key="1">
    <citation type="submission" date="2016-01" db="EMBL/GenBank/DDBJ databases">
        <title>The new phylogeny of the genus Mycobacterium.</title>
        <authorList>
            <person name="Tarcisio F."/>
            <person name="Conor M."/>
            <person name="Antonella G."/>
            <person name="Elisabetta G."/>
            <person name="Giulia F.S."/>
            <person name="Sara T."/>
            <person name="Anna F."/>
            <person name="Clotilde B."/>
            <person name="Roberto B."/>
            <person name="Veronica D.S."/>
            <person name="Fabio R."/>
            <person name="Monica P."/>
            <person name="Olivier J."/>
            <person name="Enrico T."/>
            <person name="Nicola S."/>
        </authorList>
    </citation>
    <scope>NUCLEOTIDE SEQUENCE [LARGE SCALE GENOMIC DNA]</scope>
    <source>
        <strain evidence="1 2">DSM 44616</strain>
    </source>
</reference>
<organism evidence="1 2">
    <name type="scientific">Mycobacterium saskatchewanense</name>
    <dbReference type="NCBI Taxonomy" id="220927"/>
    <lineage>
        <taxon>Bacteria</taxon>
        <taxon>Bacillati</taxon>
        <taxon>Actinomycetota</taxon>
        <taxon>Actinomycetes</taxon>
        <taxon>Mycobacteriales</taxon>
        <taxon>Mycobacteriaceae</taxon>
        <taxon>Mycobacterium</taxon>
        <taxon>Mycobacterium simiae complex</taxon>
    </lineage>
</organism>
<dbReference type="AlphaFoldDB" id="A0AAJ3NM58"/>
<proteinExistence type="predicted"/>
<evidence type="ECO:0000313" key="2">
    <source>
        <dbReference type="Proteomes" id="UP000193387"/>
    </source>
</evidence>
<sequence>MALASDGPVDIADGVSISPAPGWAVGHRGPNWVAISKTDGSAQLRVAVKPADGADIAAILQNDIDHYAASTGLTNLHNVDAPTPGPAQSADFQQQISVDYTADVSAPQGPIPVLGAFTELLNPSNHLSAFIDFRQNNNATPQAVEDGGMMIRSL</sequence>